<feature type="domain" description="Hypervirulence associated protein TUDOR" evidence="2">
    <location>
        <begin position="6"/>
        <end position="64"/>
    </location>
</feature>
<dbReference type="InterPro" id="IPR021331">
    <property type="entry name" value="Hva1_TUDOR"/>
</dbReference>
<name>A0ABW4Q5Q1_9MICC</name>
<dbReference type="EMBL" id="JBHUGA010000011">
    <property type="protein sequence ID" value="MFD1846025.1"/>
    <property type="molecule type" value="Genomic_DNA"/>
</dbReference>
<feature type="region of interest" description="Disordered" evidence="1">
    <location>
        <begin position="1"/>
        <end position="69"/>
    </location>
</feature>
<accession>A0ABW4Q5Q1</accession>
<protein>
    <submittedName>
        <fullName evidence="3">DUF2945 domain-containing protein</fullName>
    </submittedName>
</protein>
<dbReference type="Pfam" id="PF11160">
    <property type="entry name" value="Hva1_TUDOR"/>
    <property type="match status" value="1"/>
</dbReference>
<evidence type="ECO:0000256" key="1">
    <source>
        <dbReference type="SAM" id="MobiDB-lite"/>
    </source>
</evidence>
<organism evidence="3 4">
    <name type="scientific">Arthrobacter flavus</name>
    <dbReference type="NCBI Taxonomy" id="95172"/>
    <lineage>
        <taxon>Bacteria</taxon>
        <taxon>Bacillati</taxon>
        <taxon>Actinomycetota</taxon>
        <taxon>Actinomycetes</taxon>
        <taxon>Micrococcales</taxon>
        <taxon>Micrococcaceae</taxon>
        <taxon>Arthrobacter</taxon>
    </lineage>
</organism>
<dbReference type="Gene3D" id="2.30.30.1060">
    <property type="match status" value="1"/>
</dbReference>
<evidence type="ECO:0000313" key="4">
    <source>
        <dbReference type="Proteomes" id="UP001597307"/>
    </source>
</evidence>
<dbReference type="Proteomes" id="UP001597307">
    <property type="component" value="Unassembled WGS sequence"/>
</dbReference>
<evidence type="ECO:0000259" key="2">
    <source>
        <dbReference type="Pfam" id="PF11160"/>
    </source>
</evidence>
<feature type="compositionally biased region" description="Polar residues" evidence="1">
    <location>
        <begin position="1"/>
        <end position="18"/>
    </location>
</feature>
<dbReference type="RefSeq" id="WP_343880312.1">
    <property type="nucleotide sequence ID" value="NZ_BAAAIJ010000047.1"/>
</dbReference>
<reference evidence="4" key="1">
    <citation type="journal article" date="2019" name="Int. J. Syst. Evol. Microbiol.">
        <title>The Global Catalogue of Microorganisms (GCM) 10K type strain sequencing project: providing services to taxonomists for standard genome sequencing and annotation.</title>
        <authorList>
            <consortium name="The Broad Institute Genomics Platform"/>
            <consortium name="The Broad Institute Genome Sequencing Center for Infectious Disease"/>
            <person name="Wu L."/>
            <person name="Ma J."/>
        </authorList>
    </citation>
    <scope>NUCLEOTIDE SEQUENCE [LARGE SCALE GENOMIC DNA]</scope>
    <source>
        <strain evidence="4">JCM 11496</strain>
    </source>
</reference>
<keyword evidence="4" id="KW-1185">Reference proteome</keyword>
<proteinExistence type="predicted"/>
<sequence>MALTKGTSVEWNTPQGTTHGKIVEKKTSDFQLDGNTHRASDAEPQYIVESGKTGARAAHKASALTEKSD</sequence>
<evidence type="ECO:0000313" key="3">
    <source>
        <dbReference type="EMBL" id="MFD1846025.1"/>
    </source>
</evidence>
<comment type="caution">
    <text evidence="3">The sequence shown here is derived from an EMBL/GenBank/DDBJ whole genome shotgun (WGS) entry which is preliminary data.</text>
</comment>
<gene>
    <name evidence="3" type="ORF">ACFSFX_05380</name>
</gene>